<evidence type="ECO:0000256" key="5">
    <source>
        <dbReference type="ARBA" id="ARBA00022912"/>
    </source>
</evidence>
<dbReference type="InterPro" id="IPR029260">
    <property type="entry name" value="DSPn"/>
</dbReference>
<feature type="region of interest" description="Disordered" evidence="7">
    <location>
        <begin position="377"/>
        <end position="413"/>
    </location>
</feature>
<evidence type="ECO:0000256" key="2">
    <source>
        <dbReference type="ARBA" id="ARBA00013064"/>
    </source>
</evidence>
<dbReference type="CDD" id="cd17657">
    <property type="entry name" value="CDC14_N"/>
    <property type="match status" value="1"/>
</dbReference>
<dbReference type="SMART" id="SM00404">
    <property type="entry name" value="PTPc_motif"/>
    <property type="match status" value="1"/>
</dbReference>
<keyword evidence="3" id="KW-0132">Cell division</keyword>
<gene>
    <name evidence="10" type="ORF">RI129_002061</name>
</gene>
<dbReference type="InterPro" id="IPR016130">
    <property type="entry name" value="Tyr_Pase_AS"/>
</dbReference>
<evidence type="ECO:0000256" key="4">
    <source>
        <dbReference type="ARBA" id="ARBA00022801"/>
    </source>
</evidence>
<organism evidence="10 11">
    <name type="scientific">Pyrocoelia pectoralis</name>
    <dbReference type="NCBI Taxonomy" id="417401"/>
    <lineage>
        <taxon>Eukaryota</taxon>
        <taxon>Metazoa</taxon>
        <taxon>Ecdysozoa</taxon>
        <taxon>Arthropoda</taxon>
        <taxon>Hexapoda</taxon>
        <taxon>Insecta</taxon>
        <taxon>Pterygota</taxon>
        <taxon>Neoptera</taxon>
        <taxon>Endopterygota</taxon>
        <taxon>Coleoptera</taxon>
        <taxon>Polyphaga</taxon>
        <taxon>Elateriformia</taxon>
        <taxon>Elateroidea</taxon>
        <taxon>Lampyridae</taxon>
        <taxon>Lampyrinae</taxon>
        <taxon>Pyrocoelia</taxon>
    </lineage>
</organism>
<dbReference type="InterPro" id="IPR044506">
    <property type="entry name" value="CDC14_C"/>
</dbReference>
<accession>A0AAN7VIG4</accession>
<evidence type="ECO:0000313" key="11">
    <source>
        <dbReference type="Proteomes" id="UP001329430"/>
    </source>
</evidence>
<evidence type="ECO:0000313" key="10">
    <source>
        <dbReference type="EMBL" id="KAK5647169.1"/>
    </source>
</evidence>
<dbReference type="GO" id="GO:0051301">
    <property type="term" value="P:cell division"/>
    <property type="evidence" value="ECO:0007669"/>
    <property type="project" value="UniProtKB-KW"/>
</dbReference>
<dbReference type="EC" id="3.1.3.48" evidence="2"/>
<protein>
    <recommendedName>
        <fullName evidence="2">protein-tyrosine-phosphatase</fullName>
        <ecNumber evidence="2">3.1.3.48</ecNumber>
    </recommendedName>
</protein>
<dbReference type="InterPro" id="IPR000387">
    <property type="entry name" value="Tyr_Pase_dom"/>
</dbReference>
<dbReference type="PROSITE" id="PS50054">
    <property type="entry name" value="TYR_PHOSPHATASE_DUAL"/>
    <property type="match status" value="1"/>
</dbReference>
<feature type="domain" description="Tyrosine-protein phosphatase" evidence="8">
    <location>
        <begin position="182"/>
        <end position="336"/>
    </location>
</feature>
<dbReference type="InterPro" id="IPR029021">
    <property type="entry name" value="Prot-tyrosine_phosphatase-like"/>
</dbReference>
<evidence type="ECO:0000259" key="8">
    <source>
        <dbReference type="PROSITE" id="PS50054"/>
    </source>
</evidence>
<dbReference type="GO" id="GO:0004725">
    <property type="term" value="F:protein tyrosine phosphatase activity"/>
    <property type="evidence" value="ECO:0007669"/>
    <property type="project" value="UniProtKB-EC"/>
</dbReference>
<keyword evidence="4" id="KW-0378">Hydrolase</keyword>
<dbReference type="Pfam" id="PF00782">
    <property type="entry name" value="DSPc"/>
    <property type="match status" value="1"/>
</dbReference>
<evidence type="ECO:0000256" key="7">
    <source>
        <dbReference type="SAM" id="MobiDB-lite"/>
    </source>
</evidence>
<feature type="domain" description="Tyrosine specific protein phosphatases" evidence="9">
    <location>
        <begin position="258"/>
        <end position="323"/>
    </location>
</feature>
<keyword evidence="11" id="KW-1185">Reference proteome</keyword>
<dbReference type="InterPro" id="IPR003595">
    <property type="entry name" value="Tyr_Pase_cat"/>
</dbReference>
<dbReference type="Pfam" id="PF14671">
    <property type="entry name" value="DSPn"/>
    <property type="match status" value="1"/>
</dbReference>
<comment type="similarity">
    <text evidence="1">Belongs to the protein-tyrosine phosphatase family. Non-receptor class CDC14 subfamily.</text>
</comment>
<dbReference type="PROSITE" id="PS50056">
    <property type="entry name" value="TYR_PHOSPHATASE_2"/>
    <property type="match status" value="1"/>
</dbReference>
<dbReference type="FunFam" id="3.90.190.10:FF:000006">
    <property type="entry name" value="Dual specificity protein phosphatase CDC14B"/>
    <property type="match status" value="1"/>
</dbReference>
<dbReference type="InterPro" id="IPR050561">
    <property type="entry name" value="PTP"/>
</dbReference>
<proteinExistence type="inferred from homology"/>
<evidence type="ECO:0000259" key="9">
    <source>
        <dbReference type="PROSITE" id="PS50056"/>
    </source>
</evidence>
<dbReference type="CDD" id="cd14499">
    <property type="entry name" value="CDC14_C"/>
    <property type="match status" value="1"/>
</dbReference>
<evidence type="ECO:0000256" key="3">
    <source>
        <dbReference type="ARBA" id="ARBA00022618"/>
    </source>
</evidence>
<dbReference type="Gene3D" id="3.90.190.10">
    <property type="entry name" value="Protein tyrosine phosphatase superfamily"/>
    <property type="match status" value="2"/>
</dbReference>
<evidence type="ECO:0000256" key="6">
    <source>
        <dbReference type="ARBA" id="ARBA00023306"/>
    </source>
</evidence>
<dbReference type="InterPro" id="IPR000340">
    <property type="entry name" value="Dual-sp_phosphatase_cat-dom"/>
</dbReference>
<feature type="compositionally biased region" description="Polar residues" evidence="7">
    <location>
        <begin position="380"/>
        <end position="403"/>
    </location>
</feature>
<dbReference type="EMBL" id="JAVRBK010000002">
    <property type="protein sequence ID" value="KAK5647169.1"/>
    <property type="molecule type" value="Genomic_DNA"/>
</dbReference>
<dbReference type="PANTHER" id="PTHR23339">
    <property type="entry name" value="TYROSINE SPECIFIC PROTEIN PHOSPHATASE AND DUAL SPECIFICITY PROTEIN PHOSPHATASE"/>
    <property type="match status" value="1"/>
</dbReference>
<keyword evidence="5" id="KW-0904">Protein phosphatase</keyword>
<dbReference type="PROSITE" id="PS00383">
    <property type="entry name" value="TYR_PHOSPHATASE_1"/>
    <property type="match status" value="1"/>
</dbReference>
<keyword evidence="6" id="KW-0131">Cell cycle</keyword>
<reference evidence="10 11" key="1">
    <citation type="journal article" date="2024" name="Insects">
        <title>An Improved Chromosome-Level Genome Assembly of the Firefly Pyrocoelia pectoralis.</title>
        <authorList>
            <person name="Fu X."/>
            <person name="Meyer-Rochow V.B."/>
            <person name="Ballantyne L."/>
            <person name="Zhu X."/>
        </authorList>
    </citation>
    <scope>NUCLEOTIDE SEQUENCE [LARGE SCALE GENOMIC DNA]</scope>
    <source>
        <strain evidence="10">XCY_ONT2</strain>
    </source>
</reference>
<name>A0AAN7VIG4_9COLE</name>
<comment type="caution">
    <text evidence="10">The sequence shown here is derived from an EMBL/GenBank/DDBJ whole genome shotgun (WGS) entry which is preliminary data.</text>
</comment>
<sequence length="474" mass="55564">MEGFYYNSEIEYMTEIIKNTLYFAVLEGDTYKFLKNSRDIHYFNIDDELVYLNYYFDFGPLNISCLYKYCCKLNNCLQYVRGSKRIVHYTTSNPMRRVNAAYLMGCYMILYLHRNPKDIYKTLLSTGGPFKQFIDASQGFSNYTINIFDCLNAIHKALSFNLFNFNDFNQAEYDNYDQLQNGDLNWLIPRKFLAFIGPTDNITVNTHPPDYYVKYFLENDIKTVIRLNNKLYDPAVFKNSGIEHHDLFFPDGTIPTKQILMRFLDISENTRAAIAVHCKAGLGRTGSLIGAYIIKHYCMTAHETIAWLRICRPGSVIGQQQGWLERIETWLWQQGKDYRIQHFGSEHRIPHHKYGIYSKVWPIEREKLVHHIQKRKCDMRSNSPKTKGINSGRSNRTASANTPTEDRKVPKVNTPKASCLRTVTDANCVKDGPLTPKYLPRLKDRLIRDLSRNSKYYDISQKRCICFYFFFTLF</sequence>
<dbReference type="Proteomes" id="UP001329430">
    <property type="component" value="Chromosome 2"/>
</dbReference>
<dbReference type="AlphaFoldDB" id="A0AAN7VIG4"/>
<dbReference type="InterPro" id="IPR020422">
    <property type="entry name" value="TYR_PHOSPHATASE_DUAL_dom"/>
</dbReference>
<evidence type="ECO:0000256" key="1">
    <source>
        <dbReference type="ARBA" id="ARBA00007315"/>
    </source>
</evidence>
<dbReference type="SUPFAM" id="SSF52799">
    <property type="entry name" value="(Phosphotyrosine protein) phosphatases II"/>
    <property type="match status" value="2"/>
</dbReference>